<proteinExistence type="inferred from homology"/>
<dbReference type="Proteomes" id="UP001226577">
    <property type="component" value="Unassembled WGS sequence"/>
</dbReference>
<evidence type="ECO:0000256" key="4">
    <source>
        <dbReference type="ARBA" id="ARBA00022989"/>
    </source>
</evidence>
<feature type="transmembrane region" description="Helical" evidence="6">
    <location>
        <begin position="97"/>
        <end position="116"/>
    </location>
</feature>
<protein>
    <submittedName>
        <fullName evidence="7">Tryptophan-rich sensory protein</fullName>
    </submittedName>
</protein>
<gene>
    <name evidence="7" type="ORF">J2X98_001627</name>
</gene>
<feature type="transmembrane region" description="Helical" evidence="6">
    <location>
        <begin position="64"/>
        <end position="85"/>
    </location>
</feature>
<dbReference type="EMBL" id="JAUSRE010000006">
    <property type="protein sequence ID" value="MDP9888048.1"/>
    <property type="molecule type" value="Genomic_DNA"/>
</dbReference>
<dbReference type="PIRSF" id="PIRSF005859">
    <property type="entry name" value="PBR"/>
    <property type="match status" value="1"/>
</dbReference>
<organism evidence="7 8">
    <name type="scientific">Pseudarthrobacter enclensis</name>
    <dbReference type="NCBI Taxonomy" id="993070"/>
    <lineage>
        <taxon>Bacteria</taxon>
        <taxon>Bacillati</taxon>
        <taxon>Actinomycetota</taxon>
        <taxon>Actinomycetes</taxon>
        <taxon>Micrococcales</taxon>
        <taxon>Micrococcaceae</taxon>
        <taxon>Pseudarthrobacter</taxon>
    </lineage>
</organism>
<accession>A0ABT9RS36</accession>
<comment type="caution">
    <text evidence="7">The sequence shown here is derived from an EMBL/GenBank/DDBJ whole genome shotgun (WGS) entry which is preliminary data.</text>
</comment>
<keyword evidence="8" id="KW-1185">Reference proteome</keyword>
<reference evidence="7 8" key="1">
    <citation type="submission" date="2023-07" db="EMBL/GenBank/DDBJ databases">
        <title>Sorghum-associated microbial communities from plants grown in Nebraska, USA.</title>
        <authorList>
            <person name="Schachtman D."/>
        </authorList>
    </citation>
    <scope>NUCLEOTIDE SEQUENCE [LARGE SCALE GENOMIC DNA]</scope>
    <source>
        <strain evidence="7 8">CC222</strain>
    </source>
</reference>
<feature type="transmembrane region" description="Helical" evidence="6">
    <location>
        <begin position="22"/>
        <end position="44"/>
    </location>
</feature>
<evidence type="ECO:0000256" key="1">
    <source>
        <dbReference type="ARBA" id="ARBA00004141"/>
    </source>
</evidence>
<dbReference type="Gene3D" id="1.20.1260.100">
    <property type="entry name" value="TspO/MBR protein"/>
    <property type="match status" value="1"/>
</dbReference>
<dbReference type="InterPro" id="IPR038330">
    <property type="entry name" value="TspO/MBR-related_sf"/>
</dbReference>
<comment type="similarity">
    <text evidence="2">Belongs to the TspO/BZRP family.</text>
</comment>
<dbReference type="InterPro" id="IPR004307">
    <property type="entry name" value="TspO_MBR"/>
</dbReference>
<dbReference type="RefSeq" id="WP_307306432.1">
    <property type="nucleotide sequence ID" value="NZ_JAUSRE010000006.1"/>
</dbReference>
<keyword evidence="3 6" id="KW-0812">Transmembrane</keyword>
<feature type="transmembrane region" description="Helical" evidence="6">
    <location>
        <begin position="150"/>
        <end position="173"/>
    </location>
</feature>
<sequence length="177" mass="18970">MPVIPDPRPDARVPVAGARSQVAALAGFLALSALAWVLASAPIILNANGWYAGSVKAPWMPPSWMFRTTWMGLYAGVAAAAWLVWRRGGLTGGTRTGYVLQLLLNTAWPVAFFGLYPMLGAPALWAAFLIICALTGTLAFLILRFGPVDAAAGVLVLPYFYWLVFSASLNLYAAMHN</sequence>
<dbReference type="Pfam" id="PF03073">
    <property type="entry name" value="TspO_MBR"/>
    <property type="match status" value="1"/>
</dbReference>
<keyword evidence="5 6" id="KW-0472">Membrane</keyword>
<name>A0ABT9RS36_9MICC</name>
<evidence type="ECO:0000313" key="8">
    <source>
        <dbReference type="Proteomes" id="UP001226577"/>
    </source>
</evidence>
<evidence type="ECO:0000313" key="7">
    <source>
        <dbReference type="EMBL" id="MDP9888048.1"/>
    </source>
</evidence>
<comment type="subcellular location">
    <subcellularLocation>
        <location evidence="1">Membrane</location>
        <topology evidence="1">Multi-pass membrane protein</topology>
    </subcellularLocation>
</comment>
<keyword evidence="4 6" id="KW-1133">Transmembrane helix</keyword>
<feature type="transmembrane region" description="Helical" evidence="6">
    <location>
        <begin position="122"/>
        <end position="143"/>
    </location>
</feature>
<evidence type="ECO:0000256" key="6">
    <source>
        <dbReference type="SAM" id="Phobius"/>
    </source>
</evidence>
<evidence type="ECO:0000256" key="5">
    <source>
        <dbReference type="ARBA" id="ARBA00023136"/>
    </source>
</evidence>
<dbReference type="PANTHER" id="PTHR10057">
    <property type="entry name" value="PERIPHERAL-TYPE BENZODIAZEPINE RECEPTOR"/>
    <property type="match status" value="1"/>
</dbReference>
<dbReference type="PANTHER" id="PTHR10057:SF0">
    <property type="entry name" value="TRANSLOCATOR PROTEIN"/>
    <property type="match status" value="1"/>
</dbReference>
<evidence type="ECO:0000256" key="2">
    <source>
        <dbReference type="ARBA" id="ARBA00007524"/>
    </source>
</evidence>
<evidence type="ECO:0000256" key="3">
    <source>
        <dbReference type="ARBA" id="ARBA00022692"/>
    </source>
</evidence>
<dbReference type="CDD" id="cd15904">
    <property type="entry name" value="TSPO_MBR"/>
    <property type="match status" value="1"/>
</dbReference>